<protein>
    <submittedName>
        <fullName evidence="3">Thiol:disulfide interchange protein DsbD</fullName>
    </submittedName>
</protein>
<dbReference type="Pfam" id="PF11412">
    <property type="entry name" value="DsbD_N"/>
    <property type="match status" value="1"/>
</dbReference>
<organism evidence="3 4">
    <name type="scientific">Flavobacterium phragmitis</name>
    <dbReference type="NCBI Taxonomy" id="739143"/>
    <lineage>
        <taxon>Bacteria</taxon>
        <taxon>Pseudomonadati</taxon>
        <taxon>Bacteroidota</taxon>
        <taxon>Flavobacteriia</taxon>
        <taxon>Flavobacteriales</taxon>
        <taxon>Flavobacteriaceae</taxon>
        <taxon>Flavobacterium</taxon>
    </lineage>
</organism>
<dbReference type="EMBL" id="FOMH01000008">
    <property type="protein sequence ID" value="SFD49976.1"/>
    <property type="molecule type" value="Genomic_DNA"/>
</dbReference>
<keyword evidence="1" id="KW-0732">Signal</keyword>
<feature type="signal peptide" evidence="1">
    <location>
        <begin position="1"/>
        <end position="18"/>
    </location>
</feature>
<dbReference type="Gene3D" id="2.60.40.1250">
    <property type="entry name" value="Thiol:disulfide interchange protein DsbD, N-terminal domain"/>
    <property type="match status" value="1"/>
</dbReference>
<evidence type="ECO:0000256" key="1">
    <source>
        <dbReference type="SAM" id="SignalP"/>
    </source>
</evidence>
<feature type="domain" description="Thiol:disulfide interchange protein DsbD N-terminal" evidence="2">
    <location>
        <begin position="30"/>
        <end position="140"/>
    </location>
</feature>
<proteinExistence type="predicted"/>
<evidence type="ECO:0000313" key="3">
    <source>
        <dbReference type="EMBL" id="SFD49976.1"/>
    </source>
</evidence>
<evidence type="ECO:0000259" key="2">
    <source>
        <dbReference type="Pfam" id="PF11412"/>
    </source>
</evidence>
<dbReference type="STRING" id="739143.SAMN05216297_108214"/>
<accession>A0A1I1SUB0</accession>
<name>A0A1I1SUB0_9FLAO</name>
<feature type="chain" id="PRO_5011509609" evidence="1">
    <location>
        <begin position="19"/>
        <end position="148"/>
    </location>
</feature>
<reference evidence="4" key="1">
    <citation type="submission" date="2016-10" db="EMBL/GenBank/DDBJ databases">
        <authorList>
            <person name="Varghese N."/>
            <person name="Submissions S."/>
        </authorList>
    </citation>
    <scope>NUCLEOTIDE SEQUENCE [LARGE SCALE GENOMIC DNA]</scope>
    <source>
        <strain evidence="4">CGMCC 1.10370</strain>
    </source>
</reference>
<gene>
    <name evidence="3" type="ORF">SAMN05216297_108214</name>
</gene>
<evidence type="ECO:0000313" key="4">
    <source>
        <dbReference type="Proteomes" id="UP000199672"/>
    </source>
</evidence>
<dbReference type="AlphaFoldDB" id="A0A1I1SUB0"/>
<keyword evidence="4" id="KW-1185">Reference proteome</keyword>
<dbReference type="InterPro" id="IPR028250">
    <property type="entry name" value="DsbDN"/>
</dbReference>
<dbReference type="RefSeq" id="WP_091495316.1">
    <property type="nucleotide sequence ID" value="NZ_FOMH01000008.1"/>
</dbReference>
<dbReference type="OrthoDB" id="767251at2"/>
<dbReference type="Proteomes" id="UP000199672">
    <property type="component" value="Unassembled WGS sequence"/>
</dbReference>
<dbReference type="InterPro" id="IPR036929">
    <property type="entry name" value="DsbDN_sf"/>
</dbReference>
<sequence length="148" mass="16814">MKKIIAILMILFSAVVSAQVYNPVKWTTSVVKISGSEYELIAKAAIEKGWHLYSQTVPEDGPLPTKFSFDGKGEYLKKGNTKEEEGRIVNDPIYGIKIKYFENKTIFKQRIKIKDKAPKQINANVEFMACDDAKCLPPKQVELLFKIK</sequence>